<dbReference type="InterPro" id="IPR011993">
    <property type="entry name" value="PH-like_dom_sf"/>
</dbReference>
<feature type="region of interest" description="Disordered" evidence="1">
    <location>
        <begin position="100"/>
        <end position="126"/>
    </location>
</feature>
<dbReference type="SUPFAM" id="SSF50729">
    <property type="entry name" value="PH domain-like"/>
    <property type="match status" value="1"/>
</dbReference>
<sequence>ARASTNDNASSDELPIPSNNEANNANSDPEDTCSSSVNNEQSSDNATNDDSHPLEKNVDENETKNNKRLLPDPSLLSGSTVSESPFSHIAKKAALDTFSNASETKSQDNNDSINLHDTTNDNNDEYKLVETPAFGDGEEMIYECKAAKISVFKSGENQEWTQSTTTHFNIVKNNESKEYRLVCFQRGTGRILLNTEINDSLKIQKIREKSVVFIGRDTKDESKLIPYKLTFPDKTTRDSIYDKITTSTE</sequence>
<feature type="compositionally biased region" description="Basic and acidic residues" evidence="1">
    <location>
        <begin position="49"/>
        <end position="65"/>
    </location>
</feature>
<feature type="compositionally biased region" description="Polar residues" evidence="1">
    <location>
        <begin position="100"/>
        <end position="121"/>
    </location>
</feature>
<feature type="region of interest" description="Disordered" evidence="1">
    <location>
        <begin position="1"/>
        <end position="83"/>
    </location>
</feature>
<dbReference type="SMART" id="SM00160">
    <property type="entry name" value="RanBD"/>
    <property type="match status" value="1"/>
</dbReference>
<dbReference type="AlphaFoldDB" id="Q86S98"/>
<name>Q86S98_BABRO</name>
<gene>
    <name evidence="3" type="primary">Br-5</name>
</gene>
<dbReference type="EMBL" id="AB103582">
    <property type="protein sequence ID" value="BAC57461.1"/>
    <property type="molecule type" value="mRNA"/>
</dbReference>
<dbReference type="InterPro" id="IPR000156">
    <property type="entry name" value="Ran_bind_dom"/>
</dbReference>
<proteinExistence type="evidence at transcript level"/>
<feature type="compositionally biased region" description="Polar residues" evidence="1">
    <location>
        <begin position="1"/>
        <end position="48"/>
    </location>
</feature>
<dbReference type="Pfam" id="PF00638">
    <property type="entry name" value="Ran_BP1"/>
    <property type="match status" value="1"/>
</dbReference>
<evidence type="ECO:0000259" key="2">
    <source>
        <dbReference type="SMART" id="SM00160"/>
    </source>
</evidence>
<reference evidence="3" key="1">
    <citation type="submission" date="2003-02" db="EMBL/GenBank/DDBJ databases">
        <title>Immunoscreening of Babesia rodhaini genes encoding immunogenic antigens from the cDNA expression phage library.</title>
        <authorList>
            <person name="Fujii K."/>
            <person name="Yokoyama N."/>
            <person name="Igarashi I."/>
        </authorList>
    </citation>
    <scope>NUCLEOTIDE SEQUENCE</scope>
</reference>
<protein>
    <submittedName>
        <fullName evidence="3">Uncharacterized protein Br-5</fullName>
    </submittedName>
</protein>
<accession>Q86S98</accession>
<dbReference type="Gene3D" id="2.30.29.30">
    <property type="entry name" value="Pleckstrin-homology domain (PH domain)/Phosphotyrosine-binding domain (PTB)"/>
    <property type="match status" value="1"/>
</dbReference>
<feature type="non-terminal residue" evidence="3">
    <location>
        <position position="1"/>
    </location>
</feature>
<evidence type="ECO:0000256" key="1">
    <source>
        <dbReference type="SAM" id="MobiDB-lite"/>
    </source>
</evidence>
<evidence type="ECO:0000313" key="3">
    <source>
        <dbReference type="EMBL" id="BAC57461.1"/>
    </source>
</evidence>
<feature type="domain" description="RanBD1" evidence="2">
    <location>
        <begin position="129"/>
        <end position="248"/>
    </location>
</feature>
<organism evidence="3">
    <name type="scientific">Babesia rodhaini</name>
    <dbReference type="NCBI Taxonomy" id="5870"/>
    <lineage>
        <taxon>Eukaryota</taxon>
        <taxon>Sar</taxon>
        <taxon>Alveolata</taxon>
        <taxon>Apicomplexa</taxon>
        <taxon>Aconoidasida</taxon>
        <taxon>Piroplasmida</taxon>
        <taxon>Babesiidae</taxon>
        <taxon>Babesia</taxon>
    </lineage>
</organism>